<dbReference type="OrthoDB" id="8963340at2759"/>
<dbReference type="InterPro" id="IPR003124">
    <property type="entry name" value="WH2_dom"/>
</dbReference>
<dbReference type="AlphaFoldDB" id="A0A0M8MUZ2"/>
<feature type="compositionally biased region" description="Polar residues" evidence="2">
    <location>
        <begin position="212"/>
        <end position="226"/>
    </location>
</feature>
<dbReference type="VEuPathDB" id="FungiDB:Malapachy_1048"/>
<dbReference type="CDD" id="cd01205">
    <property type="entry name" value="EVH1_WASP-like"/>
    <property type="match status" value="1"/>
</dbReference>
<dbReference type="EMBL" id="LGAV01000003">
    <property type="protein sequence ID" value="KOS14854.1"/>
    <property type="molecule type" value="Genomic_DNA"/>
</dbReference>
<dbReference type="GeneID" id="28727435"/>
<feature type="domain" description="WH2" evidence="4">
    <location>
        <begin position="413"/>
        <end position="432"/>
    </location>
</feature>
<evidence type="ECO:0000256" key="2">
    <source>
        <dbReference type="SAM" id="MobiDB-lite"/>
    </source>
</evidence>
<dbReference type="RefSeq" id="XP_017992486.1">
    <property type="nucleotide sequence ID" value="XM_018135560.1"/>
</dbReference>
<dbReference type="SUPFAM" id="SSF50729">
    <property type="entry name" value="PH domain-like"/>
    <property type="match status" value="1"/>
</dbReference>
<dbReference type="Proteomes" id="UP000037751">
    <property type="component" value="Unassembled WGS sequence"/>
</dbReference>
<dbReference type="InterPro" id="IPR011993">
    <property type="entry name" value="PH-like_dom_sf"/>
</dbReference>
<reference evidence="5 6" key="1">
    <citation type="submission" date="2015-07" db="EMBL/GenBank/DDBJ databases">
        <title>Draft Genome Sequence of Malassezia furfur CBS1878 and Malassezia pachydermatis CBS1879.</title>
        <authorList>
            <person name="Triana S."/>
            <person name="Ohm R."/>
            <person name="Gonzalez A."/>
            <person name="DeCock H."/>
            <person name="Restrepo S."/>
            <person name="Celis A."/>
        </authorList>
    </citation>
    <scope>NUCLEOTIDE SEQUENCE [LARGE SCALE GENOMIC DNA]</scope>
    <source>
        <strain evidence="5 6">CBS 1879</strain>
    </source>
</reference>
<evidence type="ECO:0000313" key="6">
    <source>
        <dbReference type="Proteomes" id="UP000037751"/>
    </source>
</evidence>
<dbReference type="GO" id="GO:0003779">
    <property type="term" value="F:actin binding"/>
    <property type="evidence" value="ECO:0007669"/>
    <property type="project" value="InterPro"/>
</dbReference>
<feature type="compositionally biased region" description="Pro residues" evidence="2">
    <location>
        <begin position="272"/>
        <end position="290"/>
    </location>
</feature>
<name>A0A0M8MUZ2_9BASI</name>
<dbReference type="STRING" id="77020.A0A0M8MUZ2"/>
<protein>
    <submittedName>
        <fullName evidence="5">Neural wiskott-aldrich syndrome protein</fullName>
    </submittedName>
</protein>
<dbReference type="Pfam" id="PF00568">
    <property type="entry name" value="WH1"/>
    <property type="match status" value="1"/>
</dbReference>
<evidence type="ECO:0000259" key="4">
    <source>
        <dbReference type="PROSITE" id="PS51082"/>
    </source>
</evidence>
<sequence length="491" mass="50266">MAPSVFTSSEKSLVKSVFPSSSYKILTVTPARVYAAYPSPDRWNYTGIEGALALVRDSSNCFFFKVLNLKEKGKIVWDHELYEDFYFYEDKSYFHTFAGDECMIGFCYADESGAAQMYKKVNQRAKYAVKSTSSSSGFGFAKKLSSLMGSSSSSTAEDKKAKTAKAASPDPQEGEPQWNGLVDQLSSMGVSESDIKNNEGFLRDLLGMNAQASKPTAEATPSSASTLAPPVTSLLPTMRNAPPPLPPTQAPTLGPAIPSRPTSASATSAATPSPPPVAPRPQIPPPPPARPGGAASGVRAPPPVPSRASASGRGPPPPPPARPMTAASPTPLSPPSVPGMGGSHAMTSAVPPPPPPPPTAPAASSSGAPAPPPPPPPPGPAPASVSAPPPPPVPPAPSAGGNTVSGLPPPQPGRDALLASIQGKSVKDLRKTDYSAPPPRSTANTGTGHADTSMAGAQSSGNDLASALASALNKRKGNMGGSDEEESDDDW</sequence>
<dbReference type="PROSITE" id="PS50229">
    <property type="entry name" value="WH1"/>
    <property type="match status" value="1"/>
</dbReference>
<evidence type="ECO:0000313" key="5">
    <source>
        <dbReference type="EMBL" id="KOS14854.1"/>
    </source>
</evidence>
<feature type="region of interest" description="Disordered" evidence="2">
    <location>
        <begin position="149"/>
        <end position="179"/>
    </location>
</feature>
<dbReference type="Gene3D" id="2.30.29.30">
    <property type="entry name" value="Pleckstrin-homology domain (PH domain)/Phosphotyrosine-binding domain (PTB)"/>
    <property type="match status" value="1"/>
</dbReference>
<dbReference type="PROSITE" id="PS51082">
    <property type="entry name" value="WH2"/>
    <property type="match status" value="1"/>
</dbReference>
<feature type="compositionally biased region" description="Pro residues" evidence="2">
    <location>
        <begin position="350"/>
        <end position="360"/>
    </location>
</feature>
<dbReference type="SMART" id="SM00461">
    <property type="entry name" value="WH1"/>
    <property type="match status" value="1"/>
</dbReference>
<feature type="compositionally biased region" description="Acidic residues" evidence="2">
    <location>
        <begin position="482"/>
        <end position="491"/>
    </location>
</feature>
<feature type="compositionally biased region" description="Low complexity" evidence="2">
    <location>
        <begin position="250"/>
        <end position="271"/>
    </location>
</feature>
<feature type="region of interest" description="Disordered" evidence="2">
    <location>
        <begin position="212"/>
        <end position="491"/>
    </location>
</feature>
<keyword evidence="1" id="KW-0597">Phosphoprotein</keyword>
<gene>
    <name evidence="5" type="ORF">Malapachy_1048</name>
</gene>
<feature type="domain" description="WH1" evidence="3">
    <location>
        <begin position="18"/>
        <end position="128"/>
    </location>
</feature>
<proteinExistence type="predicted"/>
<evidence type="ECO:0000256" key="1">
    <source>
        <dbReference type="ARBA" id="ARBA00022553"/>
    </source>
</evidence>
<evidence type="ECO:0000259" key="3">
    <source>
        <dbReference type="PROSITE" id="PS50229"/>
    </source>
</evidence>
<accession>A0A0M8MUZ2</accession>
<feature type="compositionally biased region" description="Pro residues" evidence="2">
    <location>
        <begin position="369"/>
        <end position="397"/>
    </location>
</feature>
<dbReference type="InterPro" id="IPR033927">
    <property type="entry name" value="WASPfam_EVH1"/>
</dbReference>
<comment type="caution">
    <text evidence="5">The sequence shown here is derived from an EMBL/GenBank/DDBJ whole genome shotgun (WGS) entry which is preliminary data.</text>
</comment>
<organism evidence="5 6">
    <name type="scientific">Malassezia pachydermatis</name>
    <dbReference type="NCBI Taxonomy" id="77020"/>
    <lineage>
        <taxon>Eukaryota</taxon>
        <taxon>Fungi</taxon>
        <taxon>Dikarya</taxon>
        <taxon>Basidiomycota</taxon>
        <taxon>Ustilaginomycotina</taxon>
        <taxon>Malasseziomycetes</taxon>
        <taxon>Malasseziales</taxon>
        <taxon>Malasseziaceae</taxon>
        <taxon>Malassezia</taxon>
    </lineage>
</organism>
<dbReference type="InterPro" id="IPR000697">
    <property type="entry name" value="WH1/EVH1_dom"/>
</dbReference>
<keyword evidence="6" id="KW-1185">Reference proteome</keyword>